<dbReference type="SUPFAM" id="SSF82866">
    <property type="entry name" value="Multidrug efflux transporter AcrB transmembrane domain"/>
    <property type="match status" value="1"/>
</dbReference>
<evidence type="ECO:0000256" key="7">
    <source>
        <dbReference type="ARBA" id="ARBA00023010"/>
    </source>
</evidence>
<dbReference type="RefSeq" id="WP_079698343.1">
    <property type="nucleotide sequence ID" value="NZ_JADNAH010000005.1"/>
</dbReference>
<protein>
    <recommendedName>
        <fullName evidence="9">Protein translocase subunit SecD</fullName>
    </recommendedName>
</protein>
<dbReference type="InterPro" id="IPR054384">
    <property type="entry name" value="SecDF_P1_head"/>
</dbReference>
<dbReference type="PANTHER" id="PTHR30081:SF1">
    <property type="entry name" value="PROTEIN TRANSLOCASE SUBUNIT SECD"/>
    <property type="match status" value="1"/>
</dbReference>
<dbReference type="Gene3D" id="3.30.1360.200">
    <property type="match status" value="1"/>
</dbReference>
<feature type="transmembrane region" description="Helical" evidence="9">
    <location>
        <begin position="298"/>
        <end position="319"/>
    </location>
</feature>
<evidence type="ECO:0000256" key="3">
    <source>
        <dbReference type="ARBA" id="ARBA00022475"/>
    </source>
</evidence>
<evidence type="ECO:0000259" key="11">
    <source>
        <dbReference type="Pfam" id="PF22599"/>
    </source>
</evidence>
<comment type="subunit">
    <text evidence="9">Forms a complex with SecF. Part of the essential Sec protein translocation apparatus which comprises SecA, SecYEG and auxiliary proteins SecDF. Other proteins may also be involved.</text>
</comment>
<dbReference type="GO" id="GO:0006605">
    <property type="term" value="P:protein targeting"/>
    <property type="evidence" value="ECO:0007669"/>
    <property type="project" value="UniProtKB-UniRule"/>
</dbReference>
<sequence>MKKVGKPVFFIVALLIVFLTYTSFFGISTQYGDVTKTWIKGADTIRWGIDIRGGVDVTFTPPEGVDATEDELAAAQAVIETRLINQNIADYEVYKDTAKDRIIVRFPWKENETDFNPEEAIQELGETALLSFREGMETDENGLPAGITAENVILSGNMVESAQAVVDQQGLPLVSLKLTSEGAKAFDEATGRLSQESPKGRISIWMDELMISAPEVQAHITDGNAVISNIGDIEEAKDLANKINAGALPFKLETENYNSISPTLGMGARDAMVLAGVIAFILIAIFMILYYRLNGVVAVIALMGQVAGIIIGVTGYFPAIPSFTLTLPGLCGMILSIGMGVDANVITAERIKEEVRAGKTLDGAIDSGFERGFAAIFDSNITMIIVAVILMGSFGPTDSLFAKMLSPIFSMFGPATAGNIYSFGYTLLVGVILNFIMGVTATRLMLKSISKFKPFRKLWLYGGVDE</sequence>
<dbReference type="InterPro" id="IPR022813">
    <property type="entry name" value="SecD/SecF_arch_bac"/>
</dbReference>
<dbReference type="PANTHER" id="PTHR30081">
    <property type="entry name" value="PROTEIN-EXPORT MEMBRANE PROTEIN SEC"/>
    <property type="match status" value="1"/>
</dbReference>
<dbReference type="InterPro" id="IPR005791">
    <property type="entry name" value="SecD"/>
</dbReference>
<evidence type="ECO:0000256" key="9">
    <source>
        <dbReference type="HAMAP-Rule" id="MF_01463"/>
    </source>
</evidence>
<feature type="transmembrane region" description="Helical" evidence="9">
    <location>
        <begin position="271"/>
        <end position="291"/>
    </location>
</feature>
<feature type="transmembrane region" description="Helical" evidence="9">
    <location>
        <begin position="325"/>
        <end position="346"/>
    </location>
</feature>
<dbReference type="Gene3D" id="3.30.70.3400">
    <property type="match status" value="1"/>
</dbReference>
<dbReference type="OrthoDB" id="9805019at2"/>
<dbReference type="InterPro" id="IPR048634">
    <property type="entry name" value="SecD_SecF_C"/>
</dbReference>
<comment type="similarity">
    <text evidence="9">Belongs to the SecD/SecF family. SecD subfamily.</text>
</comment>
<keyword evidence="6 9" id="KW-1133">Transmembrane helix</keyword>
<dbReference type="EMBL" id="SLUK01000004">
    <property type="protein sequence ID" value="TCL43700.1"/>
    <property type="molecule type" value="Genomic_DNA"/>
</dbReference>
<keyword evidence="8 9" id="KW-0472">Membrane</keyword>
<dbReference type="NCBIfam" id="TIGR00916">
    <property type="entry name" value="2A0604s01"/>
    <property type="match status" value="1"/>
</dbReference>
<dbReference type="GO" id="GO:0065002">
    <property type="term" value="P:intracellular protein transmembrane transport"/>
    <property type="evidence" value="ECO:0007669"/>
    <property type="project" value="UniProtKB-UniRule"/>
</dbReference>
<evidence type="ECO:0000256" key="5">
    <source>
        <dbReference type="ARBA" id="ARBA00022927"/>
    </source>
</evidence>
<keyword evidence="4 9" id="KW-0812">Transmembrane</keyword>
<feature type="domain" description="Protein export membrane protein SecD/SecF C-terminal" evidence="10">
    <location>
        <begin position="251"/>
        <end position="393"/>
    </location>
</feature>
<keyword evidence="2 9" id="KW-0813">Transport</keyword>
<feature type="transmembrane region" description="Helical" evidence="9">
    <location>
        <begin position="422"/>
        <end position="446"/>
    </location>
</feature>
<comment type="function">
    <text evidence="9">Part of the Sec protein translocase complex. Interacts with the SecYEG preprotein conducting channel. SecDF uses the proton motive force (PMF) to complete protein translocation after the ATP-dependent function of SecA.</text>
</comment>
<accession>A0A9X8UJW7</accession>
<gene>
    <name evidence="9" type="primary">secD</name>
    <name evidence="12" type="ORF">EDD78_10434</name>
</gene>
<proteinExistence type="inferred from homology"/>
<dbReference type="AlphaFoldDB" id="A0A9X8UJW7"/>
<dbReference type="Pfam" id="PF22599">
    <property type="entry name" value="SecDF_P1_head"/>
    <property type="match status" value="1"/>
</dbReference>
<comment type="subcellular location">
    <subcellularLocation>
        <location evidence="1 9">Cell membrane</location>
        <topology evidence="1 9">Multi-pass membrane protein</topology>
    </subcellularLocation>
</comment>
<reference evidence="12 13" key="1">
    <citation type="submission" date="2019-03" db="EMBL/GenBank/DDBJ databases">
        <title>Genomic Encyclopedia of Type Strains, Phase IV (KMG-IV): sequencing the most valuable type-strain genomes for metagenomic binning, comparative biology and taxonomic classification.</title>
        <authorList>
            <person name="Goeker M."/>
        </authorList>
    </citation>
    <scope>NUCLEOTIDE SEQUENCE [LARGE SCALE GENOMIC DNA]</scope>
    <source>
        <strain evidence="12 13">DSM 100433</strain>
    </source>
</reference>
<keyword evidence="7 9" id="KW-0811">Translocation</keyword>
<dbReference type="Proteomes" id="UP000294682">
    <property type="component" value="Unassembled WGS sequence"/>
</dbReference>
<comment type="caution">
    <text evidence="9">Lacks conserved residue(s) required for the propagation of feature annotation.</text>
</comment>
<evidence type="ECO:0000256" key="8">
    <source>
        <dbReference type="ARBA" id="ARBA00023136"/>
    </source>
</evidence>
<name>A0A9X8UJW7_9FIRM</name>
<evidence type="ECO:0000256" key="4">
    <source>
        <dbReference type="ARBA" id="ARBA00022692"/>
    </source>
</evidence>
<organism evidence="12 13">
    <name type="scientific">Harryflintia acetispora</name>
    <dbReference type="NCBI Taxonomy" id="1849041"/>
    <lineage>
        <taxon>Bacteria</taxon>
        <taxon>Bacillati</taxon>
        <taxon>Bacillota</taxon>
        <taxon>Clostridia</taxon>
        <taxon>Eubacteriales</taxon>
        <taxon>Oscillospiraceae</taxon>
        <taxon>Harryflintia</taxon>
    </lineage>
</organism>
<keyword evidence="13" id="KW-1185">Reference proteome</keyword>
<dbReference type="InterPro" id="IPR055344">
    <property type="entry name" value="SecD_SecF_C_bact"/>
</dbReference>
<comment type="caution">
    <text evidence="12">The sequence shown here is derived from an EMBL/GenBank/DDBJ whole genome shotgun (WGS) entry which is preliminary data.</text>
</comment>
<keyword evidence="3 9" id="KW-1003">Cell membrane</keyword>
<dbReference type="Pfam" id="PF02355">
    <property type="entry name" value="SecD_SecF_C"/>
    <property type="match status" value="1"/>
</dbReference>
<dbReference type="GO" id="GO:0043952">
    <property type="term" value="P:protein transport by the Sec complex"/>
    <property type="evidence" value="ECO:0007669"/>
    <property type="project" value="UniProtKB-UniRule"/>
</dbReference>
<evidence type="ECO:0000256" key="2">
    <source>
        <dbReference type="ARBA" id="ARBA00022448"/>
    </source>
</evidence>
<dbReference type="GO" id="GO:0005886">
    <property type="term" value="C:plasma membrane"/>
    <property type="evidence" value="ECO:0007669"/>
    <property type="project" value="UniProtKB-SubCell"/>
</dbReference>
<dbReference type="HAMAP" id="MF_01463_B">
    <property type="entry name" value="SecD_B"/>
    <property type="match status" value="1"/>
</dbReference>
<evidence type="ECO:0000313" key="12">
    <source>
        <dbReference type="EMBL" id="TCL43700.1"/>
    </source>
</evidence>
<keyword evidence="5 9" id="KW-0653">Protein transport</keyword>
<feature type="transmembrane region" description="Helical" evidence="9">
    <location>
        <begin position="381"/>
        <end position="402"/>
    </location>
</feature>
<evidence type="ECO:0000256" key="6">
    <source>
        <dbReference type="ARBA" id="ARBA00022989"/>
    </source>
</evidence>
<evidence type="ECO:0000259" key="10">
    <source>
        <dbReference type="Pfam" id="PF02355"/>
    </source>
</evidence>
<evidence type="ECO:0000256" key="1">
    <source>
        <dbReference type="ARBA" id="ARBA00004651"/>
    </source>
</evidence>
<dbReference type="GO" id="GO:0015450">
    <property type="term" value="F:protein-transporting ATPase activity"/>
    <property type="evidence" value="ECO:0007669"/>
    <property type="project" value="InterPro"/>
</dbReference>
<evidence type="ECO:0000313" key="13">
    <source>
        <dbReference type="Proteomes" id="UP000294682"/>
    </source>
</evidence>
<dbReference type="Gene3D" id="1.20.1640.10">
    <property type="entry name" value="Multidrug efflux transporter AcrB transmembrane domain"/>
    <property type="match status" value="1"/>
</dbReference>
<feature type="domain" description="SecDF P1 head subdomain" evidence="11">
    <location>
        <begin position="148"/>
        <end position="249"/>
    </location>
</feature>